<dbReference type="SMART" id="SM01049">
    <property type="entry name" value="Cache_2"/>
    <property type="match status" value="1"/>
</dbReference>
<keyword evidence="6 9" id="KW-0472">Membrane</keyword>
<feature type="domain" description="HAMP" evidence="11">
    <location>
        <begin position="297"/>
        <end position="344"/>
    </location>
</feature>
<organism evidence="12 13">
    <name type="scientific">Arcobacter roscoffensis</name>
    <dbReference type="NCBI Taxonomy" id="2961520"/>
    <lineage>
        <taxon>Bacteria</taxon>
        <taxon>Pseudomonadati</taxon>
        <taxon>Campylobacterota</taxon>
        <taxon>Epsilonproteobacteria</taxon>
        <taxon>Campylobacterales</taxon>
        <taxon>Arcobacteraceae</taxon>
        <taxon>Arcobacter</taxon>
    </lineage>
</organism>
<evidence type="ECO:0000256" key="1">
    <source>
        <dbReference type="ARBA" id="ARBA00004651"/>
    </source>
</evidence>
<keyword evidence="2" id="KW-1003">Cell membrane</keyword>
<gene>
    <name evidence="12" type="ORF">NJU99_08810</name>
</gene>
<dbReference type="PANTHER" id="PTHR43531:SF11">
    <property type="entry name" value="METHYL-ACCEPTING CHEMOTAXIS PROTEIN 3"/>
    <property type="match status" value="1"/>
</dbReference>
<dbReference type="Pfam" id="PF08269">
    <property type="entry name" value="dCache_2"/>
    <property type="match status" value="1"/>
</dbReference>
<sequence>MFKELSIKVKLLILVISSIFIVSTVIIVESIYNVNKLTQNNIADFREKAYNAKELELKNYVELAYKVIESFHKQVDGSNEEQMKKAALNAVMNMTYGNDGYYWVNDSNHVVIGHAVKPSLNGKSLYNLKDKNGVFIYQEIVKAANKSTQGGLVEYVWSKPGKEEPQPKFSYVKNFKQWDFIVGTGAYVDNVESEVLKMQEKANDEISTIIIESVIISIIVSILVALAFIFISNRVIIQPLNKFQEGLLDFFSFLNKEKTDTNELEIQANDEIGRMSKIVNENILKSKKLIDDDHLLIDDVKQIVKAVSEGYLDKSVQASTSNEALNELKDLLNDMLANLQQLVGVNINNLSSVLDSYANRDFTKTLDERTSGKIGKEIINLNSMITQILNDNYQDGTILNSNAQELSSSVSTLSSNATSQAASLEETAASIEEITGNIKQTSQKAQTMLDISSQTKEASSKGKDLASNTANAMDDINENVTAITDAITMIDQIAFQTNILSLNAAVEAATAGEAGKGFAVVAQEVRNLASRSAEAAKEIKDLVESALENATKGKNISTNMIDGFVDLEQKVLETNQLIDDVTNAAREQTIGMSQISDAINQLDQFTQQNAQIAEKANQVALKTDEIAQHVVENVEKNNFNKS</sequence>
<keyword evidence="5 9" id="KW-1133">Transmembrane helix</keyword>
<evidence type="ECO:0000313" key="12">
    <source>
        <dbReference type="EMBL" id="UTJ05368.1"/>
    </source>
</evidence>
<evidence type="ECO:0000256" key="9">
    <source>
        <dbReference type="SAM" id="Phobius"/>
    </source>
</evidence>
<evidence type="ECO:0000256" key="5">
    <source>
        <dbReference type="ARBA" id="ARBA00022989"/>
    </source>
</evidence>
<feature type="domain" description="Methyl-accepting transducer" evidence="10">
    <location>
        <begin position="395"/>
        <end position="624"/>
    </location>
</feature>
<dbReference type="InterPro" id="IPR004089">
    <property type="entry name" value="MCPsignal_dom"/>
</dbReference>
<evidence type="ECO:0000256" key="3">
    <source>
        <dbReference type="ARBA" id="ARBA00022500"/>
    </source>
</evidence>
<evidence type="ECO:0000256" key="6">
    <source>
        <dbReference type="ARBA" id="ARBA00023136"/>
    </source>
</evidence>
<feature type="transmembrane region" description="Helical" evidence="9">
    <location>
        <begin position="206"/>
        <end position="231"/>
    </location>
</feature>
<keyword evidence="3" id="KW-0145">Chemotaxis</keyword>
<evidence type="ECO:0000256" key="7">
    <source>
        <dbReference type="ARBA" id="ARBA00029447"/>
    </source>
</evidence>
<dbReference type="Pfam" id="PF00015">
    <property type="entry name" value="MCPsignal"/>
    <property type="match status" value="1"/>
</dbReference>
<dbReference type="Gene3D" id="1.10.287.950">
    <property type="entry name" value="Methyl-accepting chemotaxis protein"/>
    <property type="match status" value="1"/>
</dbReference>
<dbReference type="SUPFAM" id="SSF58104">
    <property type="entry name" value="Methyl-accepting chemotaxis protein (MCP) signaling domain"/>
    <property type="match status" value="1"/>
</dbReference>
<feature type="transmembrane region" description="Helical" evidence="9">
    <location>
        <begin position="12"/>
        <end position="32"/>
    </location>
</feature>
<dbReference type="SMART" id="SM00283">
    <property type="entry name" value="MA"/>
    <property type="match status" value="1"/>
</dbReference>
<evidence type="ECO:0000256" key="4">
    <source>
        <dbReference type="ARBA" id="ARBA00022692"/>
    </source>
</evidence>
<dbReference type="InterPro" id="IPR051310">
    <property type="entry name" value="MCP_chemotaxis"/>
</dbReference>
<evidence type="ECO:0000256" key="8">
    <source>
        <dbReference type="PROSITE-ProRule" id="PRU00284"/>
    </source>
</evidence>
<comment type="similarity">
    <text evidence="7">Belongs to the methyl-accepting chemotaxis (MCP) protein family.</text>
</comment>
<keyword evidence="4 9" id="KW-0812">Transmembrane</keyword>
<protein>
    <submittedName>
        <fullName evidence="12">Cache domain-containing protein</fullName>
    </submittedName>
</protein>
<dbReference type="Gene3D" id="3.30.450.20">
    <property type="entry name" value="PAS domain"/>
    <property type="match status" value="1"/>
</dbReference>
<accession>A0ABY5E2P3</accession>
<dbReference type="EMBL" id="CP100595">
    <property type="protein sequence ID" value="UTJ05368.1"/>
    <property type="molecule type" value="Genomic_DNA"/>
</dbReference>
<keyword evidence="13" id="KW-1185">Reference proteome</keyword>
<dbReference type="InterPro" id="IPR004010">
    <property type="entry name" value="Double_Cache_2"/>
</dbReference>
<evidence type="ECO:0000256" key="2">
    <source>
        <dbReference type="ARBA" id="ARBA00022475"/>
    </source>
</evidence>
<dbReference type="PANTHER" id="PTHR43531">
    <property type="entry name" value="PROTEIN ICFG"/>
    <property type="match status" value="1"/>
</dbReference>
<dbReference type="PROSITE" id="PS50111">
    <property type="entry name" value="CHEMOTAXIS_TRANSDUC_2"/>
    <property type="match status" value="1"/>
</dbReference>
<evidence type="ECO:0000313" key="13">
    <source>
        <dbReference type="Proteomes" id="UP001060012"/>
    </source>
</evidence>
<dbReference type="InterPro" id="IPR003660">
    <property type="entry name" value="HAMP_dom"/>
</dbReference>
<reference evidence="12" key="1">
    <citation type="submission" date="2022-07" db="EMBL/GenBank/DDBJ databases">
        <title>Arcobacter roscoffensis sp. nov., a marine bacterium isolated from coastal seawater collected from Roscoff, France.</title>
        <authorList>
            <person name="Pascual J."/>
            <person name="Lepeaux C."/>
            <person name="Methner A."/>
            <person name="Overmann J."/>
        </authorList>
    </citation>
    <scope>NUCLEOTIDE SEQUENCE</scope>
    <source>
        <strain evidence="12">ARW1-2F2</strain>
    </source>
</reference>
<evidence type="ECO:0000259" key="11">
    <source>
        <dbReference type="PROSITE" id="PS50885"/>
    </source>
</evidence>
<comment type="subcellular location">
    <subcellularLocation>
        <location evidence="1">Cell membrane</location>
        <topology evidence="1">Multi-pass membrane protein</topology>
    </subcellularLocation>
</comment>
<proteinExistence type="inferred from homology"/>
<dbReference type="InterPro" id="IPR033480">
    <property type="entry name" value="sCache_2"/>
</dbReference>
<dbReference type="PROSITE" id="PS50885">
    <property type="entry name" value="HAMP"/>
    <property type="match status" value="1"/>
</dbReference>
<dbReference type="Gene3D" id="1.20.120.1530">
    <property type="match status" value="1"/>
</dbReference>
<evidence type="ECO:0000259" key="10">
    <source>
        <dbReference type="PROSITE" id="PS50111"/>
    </source>
</evidence>
<keyword evidence="8" id="KW-0807">Transducer</keyword>
<dbReference type="Proteomes" id="UP001060012">
    <property type="component" value="Chromosome"/>
</dbReference>
<name>A0ABY5E2P3_9BACT</name>
<dbReference type="RefSeq" id="WP_254575549.1">
    <property type="nucleotide sequence ID" value="NZ_CP100595.1"/>
</dbReference>